<dbReference type="Proteomes" id="UP000193010">
    <property type="component" value="Unassembled WGS sequence"/>
</dbReference>
<feature type="transmembrane region" description="Helical" evidence="2">
    <location>
        <begin position="86"/>
        <end position="110"/>
    </location>
</feature>
<keyword evidence="2" id="KW-1133">Transmembrane helix</keyword>
<evidence type="ECO:0000256" key="1">
    <source>
        <dbReference type="SAM" id="MobiDB-lite"/>
    </source>
</evidence>
<protein>
    <recommendedName>
        <fullName evidence="5">DUF4386 domain-containing protein</fullName>
    </recommendedName>
</protein>
<organism evidence="3 4">
    <name type="scientific">Mycobacterium florentinum</name>
    <dbReference type="NCBI Taxonomy" id="292462"/>
    <lineage>
        <taxon>Bacteria</taxon>
        <taxon>Bacillati</taxon>
        <taxon>Actinomycetota</taxon>
        <taxon>Actinomycetes</taxon>
        <taxon>Mycobacteriales</taxon>
        <taxon>Mycobacteriaceae</taxon>
        <taxon>Mycobacterium</taxon>
        <taxon>Mycobacterium simiae complex</taxon>
    </lineage>
</organism>
<dbReference type="EMBL" id="LQOV01000008">
    <property type="protein sequence ID" value="ORV54341.1"/>
    <property type="molecule type" value="Genomic_DNA"/>
</dbReference>
<gene>
    <name evidence="3" type="ORF">AWC05_17200</name>
</gene>
<dbReference type="OrthoDB" id="4699248at2"/>
<evidence type="ECO:0008006" key="5">
    <source>
        <dbReference type="Google" id="ProtNLM"/>
    </source>
</evidence>
<reference evidence="3 4" key="1">
    <citation type="submission" date="2016-01" db="EMBL/GenBank/DDBJ databases">
        <title>The new phylogeny of the genus Mycobacterium.</title>
        <authorList>
            <person name="Tarcisio F."/>
            <person name="Conor M."/>
            <person name="Antonella G."/>
            <person name="Elisabetta G."/>
            <person name="Giulia F.S."/>
            <person name="Sara T."/>
            <person name="Anna F."/>
            <person name="Clotilde B."/>
            <person name="Roberto B."/>
            <person name="Veronica D.S."/>
            <person name="Fabio R."/>
            <person name="Monica P."/>
            <person name="Olivier J."/>
            <person name="Enrico T."/>
            <person name="Nicola S."/>
        </authorList>
    </citation>
    <scope>NUCLEOTIDE SEQUENCE [LARGE SCALE GENOMIC DNA]</scope>
    <source>
        <strain evidence="3 4">DSM 44852</strain>
    </source>
</reference>
<keyword evidence="2" id="KW-0812">Transmembrane</keyword>
<accession>A0A1X1UC19</accession>
<feature type="region of interest" description="Disordered" evidence="1">
    <location>
        <begin position="224"/>
        <end position="243"/>
    </location>
</feature>
<feature type="transmembrane region" description="Helical" evidence="2">
    <location>
        <begin position="53"/>
        <end position="74"/>
    </location>
</feature>
<proteinExistence type="predicted"/>
<dbReference type="STRING" id="292462.AWC05_17200"/>
<dbReference type="AlphaFoldDB" id="A0A1X1UC19"/>
<feature type="transmembrane region" description="Helical" evidence="2">
    <location>
        <begin position="164"/>
        <end position="185"/>
    </location>
</feature>
<comment type="caution">
    <text evidence="3">The sequence shown here is derived from an EMBL/GenBank/DDBJ whole genome shotgun (WGS) entry which is preliminary data.</text>
</comment>
<evidence type="ECO:0000256" key="2">
    <source>
        <dbReference type="SAM" id="Phobius"/>
    </source>
</evidence>
<evidence type="ECO:0000313" key="3">
    <source>
        <dbReference type="EMBL" id="ORV54341.1"/>
    </source>
</evidence>
<evidence type="ECO:0000313" key="4">
    <source>
        <dbReference type="Proteomes" id="UP000193010"/>
    </source>
</evidence>
<feature type="transmembrane region" description="Helical" evidence="2">
    <location>
        <begin position="191"/>
        <end position="217"/>
    </location>
</feature>
<keyword evidence="4" id="KW-1185">Reference proteome</keyword>
<sequence length="243" mass="26537">MTFQRICAVSGIVCPLLFFGAFVAAGFIPPLAPSSSAAAIAAHYRDHATGIRVGAAIMLLSGAFYASYTAVISAQMQRIRGVHRAVVNTQTIAGAFGCLTFLVPAMFFAVTAFRPERPGEWTLLLNDMSWIFLVMPWPPFMMQNFAFAFAILTDTDTTPVFPRWLAYVDIWAPITFTPGAILQFFKDGPFAWNGIFVFWIPATVFVIQFVVNVIWLLRAIGSESRTPDSAPTAFATSLGSTNG</sequence>
<dbReference type="RefSeq" id="WP_085221403.1">
    <property type="nucleotide sequence ID" value="NZ_AP022576.1"/>
</dbReference>
<keyword evidence="2" id="KW-0472">Membrane</keyword>
<feature type="transmembrane region" description="Helical" evidence="2">
    <location>
        <begin position="130"/>
        <end position="152"/>
    </location>
</feature>
<name>A0A1X1UC19_MYCFL</name>